<reference evidence="4 5" key="1">
    <citation type="submission" date="2020-02" db="EMBL/GenBank/DDBJ databases">
        <authorList>
            <person name="Brisse S."/>
        </authorList>
    </citation>
    <scope>NUCLEOTIDE SEQUENCE [LARGE SCALE GENOMIC DNA]</scope>
    <source>
        <strain evidence="4">CIP107547</strain>
    </source>
</reference>
<dbReference type="RefSeq" id="WP_014310423.1">
    <property type="nucleotide sequence ID" value="NZ_CP039522.1"/>
</dbReference>
<accession>A0A1J5YJR7</accession>
<evidence type="ECO:0000313" key="5">
    <source>
        <dbReference type="Proteomes" id="UP000480222"/>
    </source>
</evidence>
<dbReference type="InterPro" id="IPR003723">
    <property type="entry name" value="Precorrin-6x_reduct"/>
</dbReference>
<dbReference type="GO" id="GO:0016994">
    <property type="term" value="F:precorrin-6A reductase activity"/>
    <property type="evidence" value="ECO:0007669"/>
    <property type="project" value="UniProtKB-EC"/>
</dbReference>
<gene>
    <name evidence="4" type="ORF">CIP107547_01421</name>
</gene>
<proteinExistence type="predicted"/>
<dbReference type="PANTHER" id="PTHR36925:SF1">
    <property type="entry name" value="COBALT-PRECORRIN-6A REDUCTASE"/>
    <property type="match status" value="1"/>
</dbReference>
<protein>
    <submittedName>
        <fullName evidence="4">Cobalt-precorrin-6A reductase</fullName>
        <ecNumber evidence="4">1.3.1.54</ecNumber>
    </submittedName>
</protein>
<dbReference type="NCBIfam" id="NF005968">
    <property type="entry name" value="PRK08057.1-2"/>
    <property type="match status" value="1"/>
</dbReference>
<dbReference type="PROSITE" id="PS51014">
    <property type="entry name" value="COBK_CBIJ"/>
    <property type="match status" value="1"/>
</dbReference>
<dbReference type="UniPathway" id="UPA00148"/>
<keyword evidence="3 4" id="KW-0560">Oxidoreductase</keyword>
<dbReference type="GO" id="GO:0009236">
    <property type="term" value="P:cobalamin biosynthetic process"/>
    <property type="evidence" value="ECO:0007669"/>
    <property type="project" value="UniProtKB-UniPathway"/>
</dbReference>
<evidence type="ECO:0000256" key="1">
    <source>
        <dbReference type="ARBA" id="ARBA00004953"/>
    </source>
</evidence>
<keyword evidence="2" id="KW-0169">Cobalamin biosynthesis</keyword>
<name>A0A1J5YJR7_CORDP</name>
<dbReference type="EMBL" id="CADDAV010000016">
    <property type="protein sequence ID" value="CAB0604410.1"/>
    <property type="molecule type" value="Genomic_DNA"/>
</dbReference>
<comment type="pathway">
    <text evidence="1">Cofactor biosynthesis; adenosylcobalamin biosynthesis.</text>
</comment>
<dbReference type="EC" id="1.3.1.54" evidence="4"/>
<dbReference type="Pfam" id="PF02571">
    <property type="entry name" value="CbiJ"/>
    <property type="match status" value="1"/>
</dbReference>
<sequence>MRALILGGTGEGRDVAAILHVAGWRVTSSLAGRVSNPKLPVGEVRIGGFGGPAGLTQWLLREGVEVIIDATHPFAERISASAAEASRATGIPLIALHRPEWKPRPRDRWIPVTSMQEAADKAARDYHHIFLTIGRQQLAPFAHDAHNLYVVRAVEHPQVALPQRHRLILSRGPFTLESEKKLMIDNQIDCVVTKNSGGPLTHAKLDAARDLGIDVVMVQRPQLPKVTHVATSAAEVAEIIDSL</sequence>
<dbReference type="NCBIfam" id="TIGR00715">
    <property type="entry name" value="precor6x_red"/>
    <property type="match status" value="1"/>
</dbReference>
<comment type="caution">
    <text evidence="4">The sequence shown here is derived from an EMBL/GenBank/DDBJ whole genome shotgun (WGS) entry which is preliminary data.</text>
</comment>
<evidence type="ECO:0000313" key="4">
    <source>
        <dbReference type="EMBL" id="CAB0604410.1"/>
    </source>
</evidence>
<evidence type="ECO:0000256" key="3">
    <source>
        <dbReference type="ARBA" id="ARBA00023002"/>
    </source>
</evidence>
<dbReference type="AlphaFoldDB" id="A0A1J5YJR7"/>
<evidence type="ECO:0000256" key="2">
    <source>
        <dbReference type="ARBA" id="ARBA00022573"/>
    </source>
</evidence>
<dbReference type="PANTHER" id="PTHR36925">
    <property type="entry name" value="COBALT-PRECORRIN-6A REDUCTASE"/>
    <property type="match status" value="1"/>
</dbReference>
<organism evidence="4 5">
    <name type="scientific">Corynebacterium diphtheriae</name>
    <dbReference type="NCBI Taxonomy" id="1717"/>
    <lineage>
        <taxon>Bacteria</taxon>
        <taxon>Bacillati</taxon>
        <taxon>Actinomycetota</taxon>
        <taxon>Actinomycetes</taxon>
        <taxon>Mycobacteriales</taxon>
        <taxon>Corynebacteriaceae</taxon>
        <taxon>Corynebacterium</taxon>
    </lineage>
</organism>
<dbReference type="Proteomes" id="UP000480222">
    <property type="component" value="Unassembled WGS sequence"/>
</dbReference>
<dbReference type="OMA" id="THPYAAQ"/>